<dbReference type="CDD" id="cd16917">
    <property type="entry name" value="HATPase_UhpB-NarQ-NarX-like"/>
    <property type="match status" value="1"/>
</dbReference>
<dbReference type="STRING" id="1121449.SAMN02745704_00406"/>
<dbReference type="InterPro" id="IPR011712">
    <property type="entry name" value="Sig_transdc_His_kin_sub3_dim/P"/>
</dbReference>
<dbReference type="SUPFAM" id="SSF103190">
    <property type="entry name" value="Sensory domain-like"/>
    <property type="match status" value="1"/>
</dbReference>
<evidence type="ECO:0000256" key="2">
    <source>
        <dbReference type="ARBA" id="ARBA00022475"/>
    </source>
</evidence>
<sequence>MKLRVILFALSILVLTSTFLGGYLYYASLKEATLQEARIEAHSRARMITDQLSSYLSANLQPVQALSGLPELRRALENDSASALARANALLDTFKNVLTADVCYLMDAEGRTVASSNRYEADSFVGRNFNYRPYFIKAMNGFSATHMALGAASGVRGAYYSHPVYAAGAGKILGVAVIKAPIRAMEEEFLQAYPGTVLLVSPQGIIFGSNRPQWRLRTLHKLNDEEIQDVRTSQQFGNGPWSWSGLALDQENSLARDNEGRELLASSMELPRFRGWRIYYLRDLDAIPTGVPTASFRASGAVVLVICILVGLIVFALYMLATREIERRKNAEAELWTSKERYRSLYHTTPAMLHSIDGQGRIISVSDAWVEIMGYSRQEAVGMRILDLHTNKSRGFAEDQALPHFFRTGEIRDVPYQFATKDGRELDVLLSATAERDRQGNVIRSVAVSVDITARKRAEEELMRAKEQLARYSEELERQVEERTREITSILRNTPAMVSIKDAHGRFVLVNPHYEAVFGLRGEDIVGRTAWEVHGNEIAQALEQGECRARSTLQPVRVEERFRLSAGERAYLSVKFPIFDAQKELTRICGIGIDITELKAAQDKLRRVSGSVLTGQERERAAIARRLHDELGQVLTVLRMDAVWLRDRARSLDPELAERSQGMCELVDSTISDVRHIATRLRPAVLDDLGLLDALEWFAADFERRTGIHCRLEAGEVTDPPEHLATALYRVTQEALTNAARHSQATETVVRLVQEETHLRLSVHDDGQGFDLAEAMSRDTLGLAGMQERAGLAGGLLEIRSAPGRGTEIRLRIPLDPTNDTQPLDGGIIGRLHP</sequence>
<keyword evidence="19" id="KW-1185">Reference proteome</keyword>
<name>A0A1T4W5R5_9BACT</name>
<dbReference type="PANTHER" id="PTHR24421">
    <property type="entry name" value="NITRATE/NITRITE SENSOR PROTEIN NARX-RELATED"/>
    <property type="match status" value="1"/>
</dbReference>
<evidence type="ECO:0000256" key="5">
    <source>
        <dbReference type="ARBA" id="ARBA00022692"/>
    </source>
</evidence>
<keyword evidence="12" id="KW-0175">Coiled coil</keyword>
<gene>
    <name evidence="18" type="ORF">SAMN02745704_00406</name>
</gene>
<reference evidence="18 19" key="1">
    <citation type="submission" date="2017-02" db="EMBL/GenBank/DDBJ databases">
        <authorList>
            <person name="Peterson S.W."/>
        </authorList>
    </citation>
    <scope>NUCLEOTIDE SEQUENCE [LARGE SCALE GENOMIC DNA]</scope>
    <source>
        <strain evidence="18 19">DSM 16080</strain>
    </source>
</reference>
<dbReference type="Gene3D" id="1.20.5.1930">
    <property type="match status" value="1"/>
</dbReference>
<keyword evidence="9 14" id="KW-1133">Transmembrane helix</keyword>
<evidence type="ECO:0000259" key="16">
    <source>
        <dbReference type="PROSITE" id="PS50112"/>
    </source>
</evidence>
<organism evidence="18 19">
    <name type="scientific">Paucidesulfovibrio gracilis DSM 16080</name>
    <dbReference type="NCBI Taxonomy" id="1121449"/>
    <lineage>
        <taxon>Bacteria</taxon>
        <taxon>Pseudomonadati</taxon>
        <taxon>Thermodesulfobacteriota</taxon>
        <taxon>Desulfovibrionia</taxon>
        <taxon>Desulfovibrionales</taxon>
        <taxon>Desulfovibrionaceae</taxon>
        <taxon>Paucidesulfovibrio</taxon>
    </lineage>
</organism>
<dbReference type="Gene3D" id="3.30.565.10">
    <property type="entry name" value="Histidine kinase-like ATPase, C-terminal domain"/>
    <property type="match status" value="1"/>
</dbReference>
<feature type="domain" description="PAS" evidence="16">
    <location>
        <begin position="338"/>
        <end position="386"/>
    </location>
</feature>
<dbReference type="InterPro" id="IPR013656">
    <property type="entry name" value="PAS_4"/>
</dbReference>
<dbReference type="GO" id="GO:0000155">
    <property type="term" value="F:phosphorelay sensor kinase activity"/>
    <property type="evidence" value="ECO:0007669"/>
    <property type="project" value="InterPro"/>
</dbReference>
<evidence type="ECO:0000256" key="13">
    <source>
        <dbReference type="SAM" id="MobiDB-lite"/>
    </source>
</evidence>
<dbReference type="InterPro" id="IPR035965">
    <property type="entry name" value="PAS-like_dom_sf"/>
</dbReference>
<dbReference type="PANTHER" id="PTHR24421:SF59">
    <property type="entry name" value="OXYGEN SENSOR HISTIDINE KINASE NREB"/>
    <property type="match status" value="1"/>
</dbReference>
<dbReference type="InterPro" id="IPR033479">
    <property type="entry name" value="dCache_1"/>
</dbReference>
<dbReference type="InterPro" id="IPR000700">
    <property type="entry name" value="PAS-assoc_C"/>
</dbReference>
<dbReference type="GO" id="GO:0005886">
    <property type="term" value="C:plasma membrane"/>
    <property type="evidence" value="ECO:0007669"/>
    <property type="project" value="UniProtKB-SubCell"/>
</dbReference>
<feature type="domain" description="PAC" evidence="17">
    <location>
        <begin position="556"/>
        <end position="607"/>
    </location>
</feature>
<dbReference type="PROSITE" id="PS50112">
    <property type="entry name" value="PAS"/>
    <property type="match status" value="2"/>
</dbReference>
<evidence type="ECO:0000256" key="3">
    <source>
        <dbReference type="ARBA" id="ARBA00022553"/>
    </source>
</evidence>
<dbReference type="Pfam" id="PF13426">
    <property type="entry name" value="PAS_9"/>
    <property type="match status" value="1"/>
</dbReference>
<dbReference type="SUPFAM" id="SSF55785">
    <property type="entry name" value="PYP-like sensor domain (PAS domain)"/>
    <property type="match status" value="2"/>
</dbReference>
<dbReference type="Gene3D" id="3.30.450.20">
    <property type="entry name" value="PAS domain"/>
    <property type="match status" value="4"/>
</dbReference>
<dbReference type="SMART" id="SM00086">
    <property type="entry name" value="PAC"/>
    <property type="match status" value="2"/>
</dbReference>
<dbReference type="GO" id="GO:0046983">
    <property type="term" value="F:protein dimerization activity"/>
    <property type="evidence" value="ECO:0007669"/>
    <property type="project" value="InterPro"/>
</dbReference>
<keyword evidence="11 14" id="KW-0472">Membrane</keyword>
<evidence type="ECO:0000313" key="18">
    <source>
        <dbReference type="EMBL" id="SKA72479.1"/>
    </source>
</evidence>
<dbReference type="InterPro" id="IPR050482">
    <property type="entry name" value="Sensor_HK_TwoCompSys"/>
</dbReference>
<dbReference type="PROSITE" id="PS50109">
    <property type="entry name" value="HIS_KIN"/>
    <property type="match status" value="1"/>
</dbReference>
<dbReference type="InterPro" id="IPR036890">
    <property type="entry name" value="HATPase_C_sf"/>
</dbReference>
<keyword evidence="7" id="KW-0418">Kinase</keyword>
<dbReference type="EMBL" id="FUYC01000001">
    <property type="protein sequence ID" value="SKA72479.1"/>
    <property type="molecule type" value="Genomic_DNA"/>
</dbReference>
<evidence type="ECO:0000256" key="10">
    <source>
        <dbReference type="ARBA" id="ARBA00023012"/>
    </source>
</evidence>
<accession>A0A1T4W5R5</accession>
<keyword evidence="4" id="KW-0808">Transferase</keyword>
<dbReference type="AlphaFoldDB" id="A0A1T4W5R5"/>
<dbReference type="SMART" id="SM00387">
    <property type="entry name" value="HATPase_c"/>
    <property type="match status" value="1"/>
</dbReference>
<dbReference type="Pfam" id="PF02743">
    <property type="entry name" value="dCache_1"/>
    <property type="match status" value="1"/>
</dbReference>
<dbReference type="SMART" id="SM00091">
    <property type="entry name" value="PAS"/>
    <property type="match status" value="2"/>
</dbReference>
<keyword evidence="3" id="KW-0597">Phosphoprotein</keyword>
<dbReference type="PROSITE" id="PS50113">
    <property type="entry name" value="PAC"/>
    <property type="match status" value="2"/>
</dbReference>
<evidence type="ECO:0000259" key="15">
    <source>
        <dbReference type="PROSITE" id="PS50109"/>
    </source>
</evidence>
<evidence type="ECO:0000256" key="1">
    <source>
        <dbReference type="ARBA" id="ARBA00004651"/>
    </source>
</evidence>
<dbReference type="Pfam" id="PF07730">
    <property type="entry name" value="HisKA_3"/>
    <property type="match status" value="1"/>
</dbReference>
<dbReference type="Proteomes" id="UP000190027">
    <property type="component" value="Unassembled WGS sequence"/>
</dbReference>
<protein>
    <submittedName>
        <fullName evidence="18">PAS domain S-box-containing protein</fullName>
    </submittedName>
</protein>
<dbReference type="NCBIfam" id="TIGR00229">
    <property type="entry name" value="sensory_box"/>
    <property type="match status" value="2"/>
</dbReference>
<dbReference type="Pfam" id="PF02518">
    <property type="entry name" value="HATPase_c"/>
    <property type="match status" value="1"/>
</dbReference>
<evidence type="ECO:0000256" key="9">
    <source>
        <dbReference type="ARBA" id="ARBA00022989"/>
    </source>
</evidence>
<keyword evidence="10" id="KW-0902">Two-component regulatory system</keyword>
<proteinExistence type="predicted"/>
<evidence type="ECO:0000256" key="7">
    <source>
        <dbReference type="ARBA" id="ARBA00022777"/>
    </source>
</evidence>
<keyword evidence="2" id="KW-1003">Cell membrane</keyword>
<comment type="subcellular location">
    <subcellularLocation>
        <location evidence="1">Cell membrane</location>
        <topology evidence="1">Multi-pass membrane protein</topology>
    </subcellularLocation>
</comment>
<dbReference type="InterPro" id="IPR005467">
    <property type="entry name" value="His_kinase_dom"/>
</dbReference>
<dbReference type="RefSeq" id="WP_078715971.1">
    <property type="nucleotide sequence ID" value="NZ_FUYC01000001.1"/>
</dbReference>
<keyword evidence="6" id="KW-0547">Nucleotide-binding</keyword>
<evidence type="ECO:0000256" key="14">
    <source>
        <dbReference type="SAM" id="Phobius"/>
    </source>
</evidence>
<feature type="coiled-coil region" evidence="12">
    <location>
        <begin position="455"/>
        <end position="493"/>
    </location>
</feature>
<dbReference type="InterPro" id="IPR029151">
    <property type="entry name" value="Sensor-like_sf"/>
</dbReference>
<evidence type="ECO:0000256" key="8">
    <source>
        <dbReference type="ARBA" id="ARBA00022840"/>
    </source>
</evidence>
<dbReference type="InterPro" id="IPR003594">
    <property type="entry name" value="HATPase_dom"/>
</dbReference>
<keyword evidence="5 14" id="KW-0812">Transmembrane</keyword>
<evidence type="ECO:0000256" key="11">
    <source>
        <dbReference type="ARBA" id="ARBA00023136"/>
    </source>
</evidence>
<evidence type="ECO:0000256" key="4">
    <source>
        <dbReference type="ARBA" id="ARBA00022679"/>
    </source>
</evidence>
<keyword evidence="8" id="KW-0067">ATP-binding</keyword>
<dbReference type="InterPro" id="IPR001610">
    <property type="entry name" value="PAC"/>
</dbReference>
<feature type="domain" description="PAS" evidence="16">
    <location>
        <begin position="483"/>
        <end position="529"/>
    </location>
</feature>
<feature type="domain" description="PAC" evidence="17">
    <location>
        <begin position="412"/>
        <end position="464"/>
    </location>
</feature>
<dbReference type="GO" id="GO:0005524">
    <property type="term" value="F:ATP binding"/>
    <property type="evidence" value="ECO:0007669"/>
    <property type="project" value="UniProtKB-KW"/>
</dbReference>
<dbReference type="OrthoDB" id="6231at2"/>
<dbReference type="SUPFAM" id="SSF55874">
    <property type="entry name" value="ATPase domain of HSP90 chaperone/DNA topoisomerase II/histidine kinase"/>
    <property type="match status" value="1"/>
</dbReference>
<evidence type="ECO:0000313" key="19">
    <source>
        <dbReference type="Proteomes" id="UP000190027"/>
    </source>
</evidence>
<dbReference type="InterPro" id="IPR000014">
    <property type="entry name" value="PAS"/>
</dbReference>
<evidence type="ECO:0000256" key="12">
    <source>
        <dbReference type="SAM" id="Coils"/>
    </source>
</evidence>
<evidence type="ECO:0000256" key="6">
    <source>
        <dbReference type="ARBA" id="ARBA00022741"/>
    </source>
</evidence>
<feature type="region of interest" description="Disordered" evidence="13">
    <location>
        <begin position="815"/>
        <end position="834"/>
    </location>
</feature>
<dbReference type="CDD" id="cd00130">
    <property type="entry name" value="PAS"/>
    <property type="match status" value="2"/>
</dbReference>
<dbReference type="Pfam" id="PF08448">
    <property type="entry name" value="PAS_4"/>
    <property type="match status" value="1"/>
</dbReference>
<feature type="transmembrane region" description="Helical" evidence="14">
    <location>
        <begin position="301"/>
        <end position="321"/>
    </location>
</feature>
<evidence type="ECO:0000259" key="17">
    <source>
        <dbReference type="PROSITE" id="PS50113"/>
    </source>
</evidence>
<feature type="domain" description="Histidine kinase" evidence="15">
    <location>
        <begin position="728"/>
        <end position="817"/>
    </location>
</feature>